<dbReference type="InterPro" id="IPR011047">
    <property type="entry name" value="Quinoprotein_ADH-like_sf"/>
</dbReference>
<keyword evidence="3" id="KW-1185">Reference proteome</keyword>
<evidence type="ECO:0000259" key="1">
    <source>
        <dbReference type="Pfam" id="PF13360"/>
    </source>
</evidence>
<dbReference type="RefSeq" id="WP_301588922.1">
    <property type="nucleotide sequence ID" value="NZ_JAPFQI010000002.1"/>
</dbReference>
<dbReference type="InterPro" id="IPR018391">
    <property type="entry name" value="PQQ_b-propeller_rpt"/>
</dbReference>
<accession>A0ABT3NSF1</accession>
<dbReference type="PANTHER" id="PTHR34512:SF30">
    <property type="entry name" value="OUTER MEMBRANE PROTEIN ASSEMBLY FACTOR BAMB"/>
    <property type="match status" value="1"/>
</dbReference>
<dbReference type="SUPFAM" id="SSF50998">
    <property type="entry name" value="Quinoprotein alcohol dehydrogenase-like"/>
    <property type="match status" value="1"/>
</dbReference>
<dbReference type="InterPro" id="IPR002372">
    <property type="entry name" value="PQQ_rpt_dom"/>
</dbReference>
<proteinExistence type="predicted"/>
<dbReference type="Pfam" id="PF13360">
    <property type="entry name" value="PQQ_2"/>
    <property type="match status" value="1"/>
</dbReference>
<comment type="caution">
    <text evidence="2">The sequence shown here is derived from an EMBL/GenBank/DDBJ whole genome shotgun (WGS) entry which is preliminary data.</text>
</comment>
<evidence type="ECO:0000313" key="2">
    <source>
        <dbReference type="EMBL" id="MCW8085075.1"/>
    </source>
</evidence>
<gene>
    <name evidence="2" type="ORF">OF850_05500</name>
</gene>
<name>A0ABT3NSF1_9PROT</name>
<organism evidence="2 3">
    <name type="scientific">Sabulicella glaciei</name>
    <dbReference type="NCBI Taxonomy" id="2984948"/>
    <lineage>
        <taxon>Bacteria</taxon>
        <taxon>Pseudomonadati</taxon>
        <taxon>Pseudomonadota</taxon>
        <taxon>Alphaproteobacteria</taxon>
        <taxon>Acetobacterales</taxon>
        <taxon>Acetobacteraceae</taxon>
        <taxon>Sabulicella</taxon>
    </lineage>
</organism>
<dbReference type="PANTHER" id="PTHR34512">
    <property type="entry name" value="CELL SURFACE PROTEIN"/>
    <property type="match status" value="1"/>
</dbReference>
<evidence type="ECO:0000313" key="3">
    <source>
        <dbReference type="Proteomes" id="UP001526430"/>
    </source>
</evidence>
<dbReference type="Proteomes" id="UP001526430">
    <property type="component" value="Unassembled WGS sequence"/>
</dbReference>
<feature type="domain" description="Pyrrolo-quinoline quinone repeat" evidence="1">
    <location>
        <begin position="132"/>
        <end position="366"/>
    </location>
</feature>
<dbReference type="EMBL" id="JAPFQI010000002">
    <property type="protein sequence ID" value="MCW8085075.1"/>
    <property type="molecule type" value="Genomic_DNA"/>
</dbReference>
<dbReference type="Gene3D" id="2.130.10.10">
    <property type="entry name" value="YVTN repeat-like/Quinoprotein amine dehydrogenase"/>
    <property type="match status" value="1"/>
</dbReference>
<dbReference type="SMART" id="SM00564">
    <property type="entry name" value="PQQ"/>
    <property type="match status" value="6"/>
</dbReference>
<dbReference type="PROSITE" id="PS51257">
    <property type="entry name" value="PROKAR_LIPOPROTEIN"/>
    <property type="match status" value="1"/>
</dbReference>
<reference evidence="2 3" key="1">
    <citation type="submission" date="2022-10" db="EMBL/GenBank/DDBJ databases">
        <title>Roseococcus glaciei nov., sp. nov., isolated from glacier.</title>
        <authorList>
            <person name="Liu Q."/>
            <person name="Xin Y.-H."/>
        </authorList>
    </citation>
    <scope>NUCLEOTIDE SEQUENCE [LARGE SCALE GENOMIC DNA]</scope>
    <source>
        <strain evidence="2 3">MDT2-1-1</strain>
    </source>
</reference>
<sequence length="450" mass="46999">MTHATGRRAALLAGAGLFLSGCETTQDLFDRVVGSSKTPLPGERIPILSAERGVEVDREAAERPLVLPAAQINRDWAVAGGTLGHNPGHLSLPSPLGQIWTSSIGTGTAYRRRLTCPPLVAGDTVFAADAYGYVTALDTARGARRWQADTRPRRDRDGALGGAIAFADGTIFAATGLSEIIAIDAGTGTIRWRQPLPAPARGGITVAGGRILVPTVEGQLIGLAAEDGRQVWTFRSTTVQALPLGLPAPAVEGEVAVAGFASGELVALRVADGRVQWSESLGTSRGMSLAEISAITAMPVIDQGRVYAVGMGNSTVAIDMRSGRRVWEREMGGSATPAVAGDWVFVLSSRSELAAIGRTDGRIRWISPLPGFEDEARRRRPITWAAPVLGGGRILVAGSHGQMAEVEPGSGQIVQRTRIAGGTTLQPAIAGNSLYLLTDRGDIAAMRGVG</sequence>
<protein>
    <submittedName>
        <fullName evidence="2">PQQ-binding-like beta-propeller repeat protein</fullName>
    </submittedName>
</protein>
<dbReference type="InterPro" id="IPR015943">
    <property type="entry name" value="WD40/YVTN_repeat-like_dom_sf"/>
</dbReference>